<dbReference type="InterPro" id="IPR013602">
    <property type="entry name" value="Dynein_heavy_linker"/>
</dbReference>
<dbReference type="InParanoid" id="A0A2K1INZ2"/>
<dbReference type="Pfam" id="PF08393">
    <property type="entry name" value="DHC_N2"/>
    <property type="match status" value="1"/>
</dbReference>
<dbReference type="Pfam" id="PF03028">
    <property type="entry name" value="Dynein_heavy"/>
    <property type="match status" value="1"/>
</dbReference>
<dbReference type="InterPro" id="IPR042219">
    <property type="entry name" value="AAA_lid_11_sf"/>
</dbReference>
<dbReference type="InterPro" id="IPR041228">
    <property type="entry name" value="Dynein_C"/>
</dbReference>
<dbReference type="Proteomes" id="UP000006727">
    <property type="component" value="Chromosome 22"/>
</dbReference>
<keyword evidence="14" id="KW-0206">Cytoskeleton</keyword>
<dbReference type="Gene3D" id="1.10.8.720">
    <property type="entry name" value="Region D6 of dynein motor"/>
    <property type="match status" value="1"/>
</dbReference>
<dbReference type="GO" id="GO:0036159">
    <property type="term" value="P:inner dynein arm assembly"/>
    <property type="evidence" value="ECO:0007669"/>
    <property type="project" value="UniProtKB-ARBA"/>
</dbReference>
<dbReference type="Gene3D" id="3.40.50.300">
    <property type="entry name" value="P-loop containing nucleotide triphosphate hydrolases"/>
    <property type="match status" value="5"/>
</dbReference>
<evidence type="ECO:0000256" key="18">
    <source>
        <dbReference type="ARBA" id="ARBA00077719"/>
    </source>
</evidence>
<dbReference type="EnsemblPlants" id="Pp3c22_18230V3.1">
    <property type="protein sequence ID" value="Pp3c22_18230V3.1"/>
    <property type="gene ID" value="Pp3c22_18230"/>
</dbReference>
<comment type="similarity">
    <text evidence="2">Belongs to the dynein heavy chain family.</text>
</comment>
<dbReference type="Pfam" id="PF18198">
    <property type="entry name" value="AAA_lid_11"/>
    <property type="match status" value="1"/>
</dbReference>
<dbReference type="FunFam" id="1.20.58.1120:FF:000008">
    <property type="entry name" value="Dynein heavy chain 10, axonemal"/>
    <property type="match status" value="1"/>
</dbReference>
<evidence type="ECO:0000256" key="11">
    <source>
        <dbReference type="ARBA" id="ARBA00023054"/>
    </source>
</evidence>
<dbReference type="FunFam" id="1.10.8.710:FF:000002">
    <property type="entry name" value="dynein heavy chain 17, axonemal"/>
    <property type="match status" value="1"/>
</dbReference>
<dbReference type="FunFam" id="1.10.287.2620:FF:000002">
    <property type="entry name" value="Dynein heavy chain 2, axonemal"/>
    <property type="match status" value="1"/>
</dbReference>
<dbReference type="GO" id="GO:0005874">
    <property type="term" value="C:microtubule"/>
    <property type="evidence" value="ECO:0007669"/>
    <property type="project" value="UniProtKB-KW"/>
</dbReference>
<dbReference type="GO" id="GO:0030286">
    <property type="term" value="C:dynein complex"/>
    <property type="evidence" value="ECO:0000318"/>
    <property type="project" value="GO_Central"/>
</dbReference>
<evidence type="ECO:0000256" key="9">
    <source>
        <dbReference type="ARBA" id="ARBA00022846"/>
    </source>
</evidence>
<evidence type="ECO:0000256" key="12">
    <source>
        <dbReference type="ARBA" id="ARBA00023069"/>
    </source>
</evidence>
<dbReference type="FunFam" id="1.20.140.100:FF:000001">
    <property type="entry name" value="dynein heavy chain 17, axonemal"/>
    <property type="match status" value="1"/>
</dbReference>
<evidence type="ECO:0000256" key="5">
    <source>
        <dbReference type="ARBA" id="ARBA00022737"/>
    </source>
</evidence>
<dbReference type="InterPro" id="IPR027417">
    <property type="entry name" value="P-loop_NTPase"/>
</dbReference>
<feature type="coiled-coil region" evidence="19">
    <location>
        <begin position="2538"/>
        <end position="2572"/>
    </location>
</feature>
<sequence>MSEWMGLQIYHSTLSMMSPTEAMLLKPQLNLLYHVLDPGFAYLTWNALGIASFVHMCISAINEFRNVVHQVQSNTSNIEKCIDKISKTKLIPTMPTMTEGEMLDLQEFFEQVEHDRKLVLDELVGQYRAIVPLLKKIEDIVLGTSTGAAPSLATYYTYWEKKIHQALNLMALHGLGALQTLFWESLERKVPTANKHGRCIRLFKVSCYLNHPDVVVQPAILDITKILARMVRNTVDCLKSFIRWMDGTCLETPEQKIGAEDDVPYLFTFYNDVASNPQIIKSILTLNNMIQKAIQGIQKHLENWRKYQLLWKQDRVAIINKLISKAPPTLFFERKLEKYMRMATNIDAIPKDKSVEFVCVSSHQLGAAVRAETMAWVQALGDAMVALEHPKVRAITDQMNKWQSLMDVPPNDLESLKAVLNVVSDVITSGMPMELDYMELEERIRIRSLYKIKDNPEDNEKITEIQPREARWCSLVETAKSLNVTLQTTKKEFVAFTEQQAKQFVRDCIDFLERMNANGPEELSNMLTTKDNIVLAQKLFDMPITAYPALFEVEIQLKGVGMIYDVYAAFSAAVTTAAATLWAELDINKLVALVDDFALHMKRMKHLKDQPTYAIMEAKLKDFQESLPLIQDLKSEAMRRRHWDKLMEETGKNFDMDPKTFTLANIFRMELHNYAATIGEITNAASKELNIEQELRNVNEVWRVQSFEVVRYAKDGVDKGYVLRSTEAVMLIVEEMSLNLQGMTSSRFVSAFLDEVNSWARCLGNIGSVVEVWMQVQQKWMYLENIFGAEDIKQQLPDAAKRFDYIDKNWKKIMSETYKTPNIVSACGVEGRLDTLWMLFKALENCQKSLSNYLDTQRNAFPRFYFISDDELLSVLGNSDPTSIQEHMLKLFDNCASLTFGEKNKKILGMTSSEGETYNFRMKISTDGAVESWMKRTEAEMRHSLFEIMKEGVYHYAKSIRKDWISVNLGMVTLAGSTIWWTWEVEDAFQNVQLGDKNAMKKFSVKLSNQLNDLVAMVRSDLTNLIRKKVNALIIIEVHARDIIDTFVRDSILDHREFAWESQLRFYWDRGPDDCIIRQCTGEFQYGYEYMGLNGRLVITALTDRCYMTITTALTYGLGGAPAGPAGTGKTETTKDLAKSMALLCMVFNCGDGLDYKAMGSIFSGLVQCGAWGCFDEFNRIDAEVLSVVSSQIKQIQEAMKNGLRKFTFEGKEIALDARTGIFITMNPGYAGRTELPDNLKALFRPVTMIVPDLQQICEIMLFSEGFETAKMLAKKMTVLYKLSREQLSKQYHYDFGLRALKSVLVMAGAFKRGDAAMSEQLVLMRALRDMNLPKFTFEDVPLFLGLINDLFPGMDCPRVRYPSFNDVVEDDLKVHGYLVMTNPTDQVDKVIQLYETMLTRHTTMVVGPTGGGKTVIIETLARAQTNLGYPTSLLIINSKAQPTHELYGLMDAETRDWTDGLLSSLFREINKPLQPGHANDRCYLVFDGDVDALWVEDMNSVMDDNKLLTLPNGERIRVQNHCKLLFEVSDLQYASPATVSRCGMVFVDSKNLGYQPYIWRWCNSREKERPVETEQIRELFQKYVPACIDFVLEGLVMGELTKPLMQTIPLTNLNMVRQLCNMLEAILCDKFQVHRPVALEALFIYLCVWSIGGSIVQTIVSQDRSRFDSFIKSIATLGLSSNHPIPPNQLPADLIYEYHFDVDSLMWQSWKALVPVYEPPPDAAFSKILVPTLDTCRSTWILNLLAQHGKSILFVGESGTSKTVIIQKYFTTLETSKILILNMNFSSRTNSMDVQTSIEDSIEKRTKVDYGPSLNRKMVVFMDDMNMPKVDTYGTQQPIAFLKLLVDKGGMYGRGKDLNWKNILDVQFIGAMGRPGGARNPVDPRFISLFNIFEIQFPASTTLSHIYSAILDAHLHKFGTDLKELTPSITYMTLKLYTYIVEKLPPTPSRFHYIFNLRDLSRVYEGMTLSTIDKIKTIGQMIRLWRNECLRIFYDRLINENDRHVVEMQIEAIIREKFDSVADEVLANPIVYGDYRNVLKPTEPRLYEDLSSYDLIRPWMEEAIEEYNLVNKPMNLVMFQDALEHLTRIHRIMRIPQGNALLVGVGGSGKKSLSILGAFVAGCKVFQITLARGYNEDTFREDLKALYNMLGLENKAVVFLFTDAHVASEGFLELINNMLTSGMVPALFKEEEKDGIINQVREAAAASGMVDTKENVWSYFISRCRSNLHITLAMSPVGDTLRTRCCNFPGLVNNCVIDWLTPWPEDALLSVCTVFLAGVDIPAEFRESILGHIVMVHSSVCTLSPQFTSETRRTNFVTPKNFLDFIMTYCSKLKQKRQYNTNQVNRLQGGLQKLIQAAKEVTAMQSKNTEIVVAKQTTAEEKAKELATQKAQIAIEKGEAEVALADALPALEAAAEALNSLKKDEITEIRSFAKPNIYVQKVCECVCILKHIPDVSWKGAKGMMADSSFLKSLIEFEKDTISERQMKGLREYFKDPNMSLENVQTISQAAAGLLRWVVAMMNYYGILKVVAPQRNAVAAAEKMLTSAQSELDKIQEEVGNLSVQLAELNKQYEVAYGEQMALKTNADLMKKRLDAASQLISGLGSEHARWSKELEELAFDRVKLLGDCLLASSFLSYCGGFTIDYRTMLIKTTWHSDLLKRKVPVSDPLNLENLLTTEVEISTWNSQGLPSNDLSIQNGILTTKGSRFPLCIDPQLQAINWIKKKEGKMLEGQIRTFNDTDFLKQLELAIQYGFPFMFENVDEYIDPIIDPILEKITTSGPGGRKTVKLGDKEIDWDENFRLYLVSKLPNPEYGPEISGKTLIINYCVTEQGLQAQLLNATVSLRKISLKSCHGNTKSVMCGLKLKSNIARESELSAATGNILDNHELIATLEITKSKASEIAVKLAMAQETSVEINMLRERYFPAAKRGAILFFVLSNLSAINNMYEYSLNSFLEVFGISLATSQKHKTLEGRLSNIMDALTSDLYNHACMGLFEKHKLMLSFQFTLGILKGDNLLNQQHLDFFLKGNLSLEKALKPNPFPAWFSEQGWQDMTALFALAPTFHELGLHFEDHEEEWQAWYNEARPEAMPMPGGFSEKLETFEQLMVLRCFRIDRITVSLTQYVMKVMGEKYIMPPVLDYKAIHTQSSSMMPIVFILSPGADPAFDIFNLGEEMGFKPGQKLKYMALGQGMGPKAAEQIEQGSMRGLWVMLQNCHLLPSWLKTLEKILEKLVKPHNDFRLWLTTEPTSTFPLGILQRSLKVVAEPPNGLKLNLRSSYAKISEENLAECPHFAYRPQVFVVAFFHAVVQERRKYGRLGWNVPYDFNETDLRISLALISTYLKKAFDNKDDQIPWGTLRYLIGEAMYGGRVSDSFDRRILTTYLEEYLGDFLFDKVHPFMFFASTGESIVYRLPETGHRDHYIHYIGELPIVQSPQVFGLHPNADISYYSSSTKTLWKDLVSMQPSAAGGSDGTRQEDIVDRIAADLLTKIPLPFDLPALRKQIGIPSPVQVVLLQEVERWNRLVDTMGNSLFHLQRALGGEIGMSTDLDDLSTALFNGELPSMWRKMTAQTQKMLPAWMAWFQRRYQQYKKWIEVGEPVVMWMSGLHIPETFIAALVQSTCRAKGWPLDQSSIYTQVTPYMHPDEIKDKPQDGCYVTGLYLEGASWNPDTLMLRTQDPKILVVELPILHIIPIEGNKLKLTNTFRTPVYVTQARRNAMGVGLIFEADLSTTIHPSHWVLQGVALCLNIDH</sequence>
<evidence type="ECO:0000256" key="15">
    <source>
        <dbReference type="ARBA" id="ARBA00023273"/>
    </source>
</evidence>
<dbReference type="FunFam" id="3.40.50.300:FF:002141">
    <property type="entry name" value="Dynein heavy chain"/>
    <property type="match status" value="1"/>
</dbReference>
<evidence type="ECO:0000313" key="23">
    <source>
        <dbReference type="Proteomes" id="UP000006727"/>
    </source>
</evidence>
<evidence type="ECO:0000256" key="6">
    <source>
        <dbReference type="ARBA" id="ARBA00022741"/>
    </source>
</evidence>
<dbReference type="SMART" id="SM00382">
    <property type="entry name" value="AAA"/>
    <property type="match status" value="3"/>
</dbReference>
<dbReference type="FunFam" id="3.10.490.20:FF:000006">
    <property type="entry name" value="Dynein axonemal heavy chain 10"/>
    <property type="match status" value="1"/>
</dbReference>
<evidence type="ECO:0000256" key="3">
    <source>
        <dbReference type="ARBA" id="ARBA00022490"/>
    </source>
</evidence>
<keyword evidence="5" id="KW-0677">Repeat</keyword>
<dbReference type="Pfam" id="PF17852">
    <property type="entry name" value="Dynein_AAA_lid"/>
    <property type="match status" value="1"/>
</dbReference>
<dbReference type="Gene3D" id="1.20.58.1120">
    <property type="match status" value="1"/>
</dbReference>
<dbReference type="GO" id="GO:0008569">
    <property type="term" value="F:minus-end-directed microtubule motor activity"/>
    <property type="evidence" value="ECO:0000318"/>
    <property type="project" value="GO_Central"/>
</dbReference>
<evidence type="ECO:0000256" key="14">
    <source>
        <dbReference type="ARBA" id="ARBA00023212"/>
    </source>
</evidence>
<dbReference type="InterPro" id="IPR004273">
    <property type="entry name" value="Dynein_heavy_D6_P-loop"/>
</dbReference>
<dbReference type="Gene3D" id="1.20.920.20">
    <property type="match status" value="1"/>
</dbReference>
<comment type="subunit">
    <text evidence="17">The I1 inner arm complex (also known as the f dynein complex) is a two-headed isoform composed of two heavy chains (1-alpha and 1-beta), three intermediate chains and three light chains. I1 occupies a specific position proximal to the first radial spoke and repeats every 96 nm along the length of the axoneme.</text>
</comment>
<dbReference type="PANTHER" id="PTHR22878">
    <property type="entry name" value="DYNEIN HEAVY CHAIN 6, AXONEMAL-LIKE-RELATED"/>
    <property type="match status" value="1"/>
</dbReference>
<keyword evidence="4" id="KW-0493">Microtubule</keyword>
<dbReference type="Pfam" id="PF17857">
    <property type="entry name" value="AAA_lid_1"/>
    <property type="match status" value="1"/>
</dbReference>
<evidence type="ECO:0000313" key="22">
    <source>
        <dbReference type="EnsemblPlants" id="Pp3c22_18230V3.1"/>
    </source>
</evidence>
<dbReference type="Gene3D" id="1.20.920.30">
    <property type="match status" value="1"/>
</dbReference>
<dbReference type="EMBL" id="ABEU02000022">
    <property type="protein sequence ID" value="PNR30987.1"/>
    <property type="molecule type" value="Genomic_DNA"/>
</dbReference>
<keyword evidence="8" id="KW-0067">ATP-binding</keyword>
<evidence type="ECO:0000256" key="1">
    <source>
        <dbReference type="ARBA" id="ARBA00004611"/>
    </source>
</evidence>
<dbReference type="InterPro" id="IPR043160">
    <property type="entry name" value="Dynein_C_barrel"/>
</dbReference>
<dbReference type="Gene3D" id="6.10.140.1060">
    <property type="match status" value="1"/>
</dbReference>
<dbReference type="Gramene" id="Pp3c22_18230V3.1">
    <property type="protein sequence ID" value="Pp3c22_18230V3.1"/>
    <property type="gene ID" value="Pp3c22_18230"/>
</dbReference>
<dbReference type="Gene3D" id="1.20.1270.280">
    <property type="match status" value="1"/>
</dbReference>
<feature type="domain" description="AAA+ ATPase" evidence="20">
    <location>
        <begin position="1749"/>
        <end position="1904"/>
    </location>
</feature>
<dbReference type="Gramene" id="Pp3c22_18240V3.1">
    <property type="protein sequence ID" value="Pp3c22_18240V3.1"/>
    <property type="gene ID" value="Pp3c22_18240"/>
</dbReference>
<dbReference type="PANTHER" id="PTHR22878:SF63">
    <property type="entry name" value="DYNEIN AXONEMAL HEAVY CHAIN 10"/>
    <property type="match status" value="1"/>
</dbReference>
<organism evidence="21">
    <name type="scientific">Physcomitrium patens</name>
    <name type="common">Spreading-leaved earth moss</name>
    <name type="synonym">Physcomitrella patens</name>
    <dbReference type="NCBI Taxonomy" id="3218"/>
    <lineage>
        <taxon>Eukaryota</taxon>
        <taxon>Viridiplantae</taxon>
        <taxon>Streptophyta</taxon>
        <taxon>Embryophyta</taxon>
        <taxon>Bryophyta</taxon>
        <taxon>Bryophytina</taxon>
        <taxon>Bryopsida</taxon>
        <taxon>Funariidae</taxon>
        <taxon>Funariales</taxon>
        <taxon>Funariaceae</taxon>
        <taxon>Physcomitrium</taxon>
    </lineage>
</organism>
<feature type="domain" description="AAA+ ATPase" evidence="20">
    <location>
        <begin position="1116"/>
        <end position="1254"/>
    </location>
</feature>
<dbReference type="GO" id="GO:0036156">
    <property type="term" value="C:inner dynein arm"/>
    <property type="evidence" value="ECO:0007669"/>
    <property type="project" value="UniProtKB-ARBA"/>
</dbReference>
<evidence type="ECO:0000256" key="17">
    <source>
        <dbReference type="ARBA" id="ARBA00063032"/>
    </source>
</evidence>
<dbReference type="Gene3D" id="3.20.180.20">
    <property type="entry name" value="Dynein heavy chain, N-terminal domain 2"/>
    <property type="match status" value="1"/>
</dbReference>
<evidence type="ECO:0000256" key="13">
    <source>
        <dbReference type="ARBA" id="ARBA00023175"/>
    </source>
</evidence>
<dbReference type="FunFam" id="1.20.1270.280:FF:000005">
    <property type="entry name" value="Dynein axonemal heavy chain 10"/>
    <property type="match status" value="1"/>
</dbReference>
<dbReference type="FunFam" id="1.20.920.30:FF:000007">
    <property type="entry name" value="Dynein axonemal heavy chain 10"/>
    <property type="match status" value="1"/>
</dbReference>
<dbReference type="InterPro" id="IPR042222">
    <property type="entry name" value="Dynein_2_N"/>
</dbReference>
<dbReference type="Gene3D" id="1.20.140.100">
    <property type="entry name" value="Dynein heavy chain, N-terminal domain 2"/>
    <property type="match status" value="1"/>
</dbReference>
<keyword evidence="11 19" id="KW-0175">Coiled coil</keyword>
<protein>
    <recommendedName>
        <fullName evidence="18">Dynein-1, subspecies f</fullName>
    </recommendedName>
</protein>
<dbReference type="Pfam" id="PF12781">
    <property type="entry name" value="AAA_9"/>
    <property type="match status" value="1"/>
</dbReference>
<dbReference type="STRING" id="3218.A0A2K1INZ2"/>
<dbReference type="InterPro" id="IPR041466">
    <property type="entry name" value="Dynein_AAA5_ext"/>
</dbReference>
<dbReference type="GO" id="GO:0005524">
    <property type="term" value="F:ATP binding"/>
    <property type="evidence" value="ECO:0007669"/>
    <property type="project" value="UniProtKB-KW"/>
</dbReference>
<evidence type="ECO:0000256" key="4">
    <source>
        <dbReference type="ARBA" id="ARBA00022701"/>
    </source>
</evidence>
<keyword evidence="23" id="KW-1185">Reference proteome</keyword>
<feature type="domain" description="AAA+ ATPase" evidence="20">
    <location>
        <begin position="1400"/>
        <end position="1551"/>
    </location>
</feature>
<dbReference type="FunFam" id="3.40.50.300:FF:000063">
    <property type="entry name" value="dynein heavy chain 6, axonemal"/>
    <property type="match status" value="1"/>
</dbReference>
<dbReference type="Gene3D" id="1.10.472.130">
    <property type="match status" value="1"/>
</dbReference>
<proteinExistence type="inferred from homology"/>
<dbReference type="Pfam" id="PF18199">
    <property type="entry name" value="Dynein_C"/>
    <property type="match status" value="1"/>
</dbReference>
<dbReference type="EnsemblPlants" id="Pp3c22_18240V3.1">
    <property type="protein sequence ID" value="Pp3c22_18240V3.1"/>
    <property type="gene ID" value="Pp3c22_18240"/>
</dbReference>
<keyword evidence="12" id="KW-0969">Cilium</keyword>
<dbReference type="InterPro" id="IPR041658">
    <property type="entry name" value="AAA_lid_11"/>
</dbReference>
<dbReference type="InterPro" id="IPR042228">
    <property type="entry name" value="Dynein_linker_3"/>
</dbReference>
<evidence type="ECO:0000256" key="8">
    <source>
        <dbReference type="ARBA" id="ARBA00022840"/>
    </source>
</evidence>
<keyword evidence="3" id="KW-0963">Cytoplasm</keyword>
<dbReference type="InterPro" id="IPR035699">
    <property type="entry name" value="AAA_6"/>
</dbReference>
<reference evidence="21 23" key="1">
    <citation type="journal article" date="2008" name="Science">
        <title>The Physcomitrella genome reveals evolutionary insights into the conquest of land by plants.</title>
        <authorList>
            <person name="Rensing S."/>
            <person name="Lang D."/>
            <person name="Zimmer A."/>
            <person name="Terry A."/>
            <person name="Salamov A."/>
            <person name="Shapiro H."/>
            <person name="Nishiyama T."/>
            <person name="Perroud P.-F."/>
            <person name="Lindquist E."/>
            <person name="Kamisugi Y."/>
            <person name="Tanahashi T."/>
            <person name="Sakakibara K."/>
            <person name="Fujita T."/>
            <person name="Oishi K."/>
            <person name="Shin-I T."/>
            <person name="Kuroki Y."/>
            <person name="Toyoda A."/>
            <person name="Suzuki Y."/>
            <person name="Hashimoto A."/>
            <person name="Yamaguchi K."/>
            <person name="Sugano A."/>
            <person name="Kohara Y."/>
            <person name="Fujiyama A."/>
            <person name="Anterola A."/>
            <person name="Aoki S."/>
            <person name="Ashton N."/>
            <person name="Barbazuk W.B."/>
            <person name="Barker E."/>
            <person name="Bennetzen J."/>
            <person name="Bezanilla M."/>
            <person name="Blankenship R."/>
            <person name="Cho S.H."/>
            <person name="Dutcher S."/>
            <person name="Estelle M."/>
            <person name="Fawcett J.A."/>
            <person name="Gundlach H."/>
            <person name="Hanada K."/>
            <person name="Heyl A."/>
            <person name="Hicks K.A."/>
            <person name="Hugh J."/>
            <person name="Lohr M."/>
            <person name="Mayer K."/>
            <person name="Melkozernov A."/>
            <person name="Murata T."/>
            <person name="Nelson D."/>
            <person name="Pils B."/>
            <person name="Prigge M."/>
            <person name="Reiss B."/>
            <person name="Renner T."/>
            <person name="Rombauts S."/>
            <person name="Rushton P."/>
            <person name="Sanderfoot A."/>
            <person name="Schween G."/>
            <person name="Shiu S.-H."/>
            <person name="Stueber K."/>
            <person name="Theodoulou F.L."/>
            <person name="Tu H."/>
            <person name="Van de Peer Y."/>
            <person name="Verrier P.J."/>
            <person name="Waters E."/>
            <person name="Wood A."/>
            <person name="Yang L."/>
            <person name="Cove D."/>
            <person name="Cuming A."/>
            <person name="Hasebe M."/>
            <person name="Lucas S."/>
            <person name="Mishler D.B."/>
            <person name="Reski R."/>
            <person name="Grigoriev I."/>
            <person name="Quatrano R.S."/>
            <person name="Boore J.L."/>
        </authorList>
    </citation>
    <scope>NUCLEOTIDE SEQUENCE [LARGE SCALE GENOMIC DNA]</scope>
    <source>
        <strain evidence="22 23">cv. Gransden 2004</strain>
    </source>
</reference>
<dbReference type="Pfam" id="PF12774">
    <property type="entry name" value="AAA_6"/>
    <property type="match status" value="1"/>
</dbReference>
<dbReference type="Pfam" id="PF12777">
    <property type="entry name" value="MT"/>
    <property type="match status" value="1"/>
</dbReference>
<dbReference type="InterPro" id="IPR003593">
    <property type="entry name" value="AAA+_ATPase"/>
</dbReference>
<gene>
    <name evidence="21" type="ORF">PHYPA_027303</name>
</gene>
<keyword evidence="6" id="KW-0547">Nucleotide-binding</keyword>
<keyword evidence="10" id="KW-0243">Dynein</keyword>
<dbReference type="Pfam" id="PF12780">
    <property type="entry name" value="AAA_8"/>
    <property type="match status" value="1"/>
</dbReference>
<dbReference type="SUPFAM" id="SSF52540">
    <property type="entry name" value="P-loop containing nucleoside triphosphate hydrolases"/>
    <property type="match status" value="4"/>
</dbReference>
<comment type="subcellular location">
    <subcellularLocation>
        <location evidence="1">Cytoplasm</location>
        <location evidence="1">Cytoskeleton</location>
        <location evidence="1">Flagellum axoneme</location>
    </subcellularLocation>
</comment>
<keyword evidence="13" id="KW-0505">Motor protein</keyword>
<evidence type="ECO:0000256" key="7">
    <source>
        <dbReference type="ARBA" id="ARBA00022794"/>
    </source>
</evidence>
<dbReference type="Gene3D" id="3.10.490.20">
    <property type="match status" value="1"/>
</dbReference>
<dbReference type="Gene3D" id="1.10.8.1220">
    <property type="match status" value="1"/>
</dbReference>
<evidence type="ECO:0000313" key="21">
    <source>
        <dbReference type="EMBL" id="PNR30987.1"/>
    </source>
</evidence>
<dbReference type="InterPro" id="IPR043157">
    <property type="entry name" value="Dynein_AAA1S"/>
</dbReference>
<dbReference type="GO" id="GO:0045505">
    <property type="term" value="F:dynein intermediate chain binding"/>
    <property type="evidence" value="ECO:0000318"/>
    <property type="project" value="GO_Central"/>
</dbReference>
<evidence type="ECO:0000256" key="10">
    <source>
        <dbReference type="ARBA" id="ARBA00023017"/>
    </source>
</evidence>
<dbReference type="FunFam" id="1.10.8.720:FF:000005">
    <property type="entry name" value="Dynein axonemal heavy chain 10"/>
    <property type="match status" value="1"/>
</dbReference>
<dbReference type="FunFam" id="3.20.180.20:FF:000001">
    <property type="entry name" value="Dynein axonemal heavy chain 5"/>
    <property type="match status" value="1"/>
</dbReference>
<dbReference type="InterPro" id="IPR035706">
    <property type="entry name" value="AAA_9"/>
</dbReference>
<dbReference type="Pfam" id="PF12775">
    <property type="entry name" value="AAA_7"/>
    <property type="match status" value="1"/>
</dbReference>
<dbReference type="GO" id="GO:0008017">
    <property type="term" value="F:microtubule binding"/>
    <property type="evidence" value="ECO:0007669"/>
    <property type="project" value="UniProtKB-ARBA"/>
</dbReference>
<evidence type="ECO:0000259" key="20">
    <source>
        <dbReference type="SMART" id="SM00382"/>
    </source>
</evidence>
<comment type="function">
    <text evidence="16">Force generating protein of eukaryotic cilia and flagella. Produces force towards the minus ends of microtubules. Dynein has ATPase activity; the force-producing power stroke is thought to occur on release of ADP. Required for assembly of the I1 inner arm complex and its targeting to the appropriate axoneme location. Also required for phototaxis.</text>
</comment>
<dbReference type="FunFam" id="1.20.920.20:FF:000001">
    <property type="entry name" value="dynein heavy chain 2, axonemal"/>
    <property type="match status" value="1"/>
</dbReference>
<dbReference type="InterPro" id="IPR041589">
    <property type="entry name" value="DNAH3_AAA_lid_1"/>
</dbReference>
<keyword evidence="7" id="KW-0970">Cilium biogenesis/degradation</keyword>
<evidence type="ECO:0000256" key="2">
    <source>
        <dbReference type="ARBA" id="ARBA00008887"/>
    </source>
</evidence>
<name>A0A2K1INZ2_PHYPA</name>
<keyword evidence="15" id="KW-0966">Cell projection</keyword>
<reference evidence="21 23" key="2">
    <citation type="journal article" date="2018" name="Plant J.">
        <title>The Physcomitrella patens chromosome-scale assembly reveals moss genome structure and evolution.</title>
        <authorList>
            <person name="Lang D."/>
            <person name="Ullrich K.K."/>
            <person name="Murat F."/>
            <person name="Fuchs J."/>
            <person name="Jenkins J."/>
            <person name="Haas F.B."/>
            <person name="Piednoel M."/>
            <person name="Gundlach H."/>
            <person name="Van Bel M."/>
            <person name="Meyberg R."/>
            <person name="Vives C."/>
            <person name="Morata J."/>
            <person name="Symeonidi A."/>
            <person name="Hiss M."/>
            <person name="Muchero W."/>
            <person name="Kamisugi Y."/>
            <person name="Saleh O."/>
            <person name="Blanc G."/>
            <person name="Decker E.L."/>
            <person name="van Gessel N."/>
            <person name="Grimwood J."/>
            <person name="Hayes R.D."/>
            <person name="Graham S.W."/>
            <person name="Gunter L.E."/>
            <person name="McDaniel S.F."/>
            <person name="Hoernstein S.N.W."/>
            <person name="Larsson A."/>
            <person name="Li F.W."/>
            <person name="Perroud P.F."/>
            <person name="Phillips J."/>
            <person name="Ranjan P."/>
            <person name="Rokshar D.S."/>
            <person name="Rothfels C.J."/>
            <person name="Schneider L."/>
            <person name="Shu S."/>
            <person name="Stevenson D.W."/>
            <person name="Thummler F."/>
            <person name="Tillich M."/>
            <person name="Villarreal Aguilar J.C."/>
            <person name="Widiez T."/>
            <person name="Wong G.K."/>
            <person name="Wymore A."/>
            <person name="Zhang Y."/>
            <person name="Zimmer A.D."/>
            <person name="Quatrano R.S."/>
            <person name="Mayer K.F.X."/>
            <person name="Goodstein D."/>
            <person name="Casacuberta J.M."/>
            <person name="Vandepoele K."/>
            <person name="Reski R."/>
            <person name="Cuming A.C."/>
            <person name="Tuskan G.A."/>
            <person name="Maumus F."/>
            <person name="Salse J."/>
            <person name="Schmutz J."/>
            <person name="Rensing S.A."/>
        </authorList>
    </citation>
    <scope>NUCLEOTIDE SEQUENCE [LARGE SCALE GENOMIC DNA]</scope>
    <source>
        <strain evidence="22 23">cv. Gransden 2004</strain>
    </source>
</reference>
<reference evidence="22" key="3">
    <citation type="submission" date="2020-12" db="UniProtKB">
        <authorList>
            <consortium name="EnsemblPlants"/>
        </authorList>
    </citation>
    <scope>IDENTIFICATION</scope>
</reference>
<dbReference type="FunFam" id="1.10.8.1220:FF:000001">
    <property type="entry name" value="Dynein axonemal heavy chain 5"/>
    <property type="match status" value="1"/>
</dbReference>
<evidence type="ECO:0000256" key="16">
    <source>
        <dbReference type="ARBA" id="ARBA00054075"/>
    </source>
</evidence>
<dbReference type="InterPro" id="IPR024743">
    <property type="entry name" value="Dynein_HC_stalk"/>
</dbReference>
<dbReference type="PaxDb" id="3218-PP1S92_55V6.2"/>
<dbReference type="InterPro" id="IPR026983">
    <property type="entry name" value="DHC"/>
</dbReference>
<keyword evidence="9" id="KW-0282">Flagellum</keyword>
<dbReference type="FunFam" id="3.40.50.300:FF:000049">
    <property type="entry name" value="Dynein, axonemal, heavy chain 5"/>
    <property type="match status" value="1"/>
</dbReference>
<dbReference type="GO" id="GO:0060294">
    <property type="term" value="P:cilium movement involved in cell motility"/>
    <property type="evidence" value="ECO:0000318"/>
    <property type="project" value="GO_Central"/>
</dbReference>
<dbReference type="FunFam" id="3.40.50.300:FF:000153">
    <property type="entry name" value="Dynein axonemal heavy chain 1"/>
    <property type="match status" value="1"/>
</dbReference>
<dbReference type="InterPro" id="IPR024317">
    <property type="entry name" value="Dynein_heavy_chain_D4_dom"/>
</dbReference>
<evidence type="ECO:0000256" key="19">
    <source>
        <dbReference type="SAM" id="Coils"/>
    </source>
</evidence>
<dbReference type="Gene3D" id="1.10.287.2620">
    <property type="match status" value="1"/>
</dbReference>
<dbReference type="GO" id="GO:0051959">
    <property type="term" value="F:dynein light intermediate chain binding"/>
    <property type="evidence" value="ECO:0000318"/>
    <property type="project" value="GO_Central"/>
</dbReference>
<dbReference type="GO" id="GO:0097729">
    <property type="term" value="C:9+2 motile cilium"/>
    <property type="evidence" value="ECO:0000318"/>
    <property type="project" value="GO_Central"/>
</dbReference>
<dbReference type="Gene3D" id="1.10.8.710">
    <property type="match status" value="1"/>
</dbReference>
<accession>A0A2K1INZ2</accession>